<protein>
    <submittedName>
        <fullName evidence="1">Uncharacterized protein</fullName>
    </submittedName>
</protein>
<name>A0A8S9STI8_BRACR</name>
<sequence>MPRRSKLYRLSSFQSSSISALVSFLPSFSETGLWRGDNVFRLFSGYTVSRSFVRISHPCFKSLKDSKAAFVSNPSLLVAQCSERHRVQQAVGTNLAEPPDIDFGLLCLPLFRLDRVCV</sequence>
<accession>A0A8S9STI8</accession>
<dbReference type="EMBL" id="QGKX02000004">
    <property type="protein sequence ID" value="KAF3604188.1"/>
    <property type="molecule type" value="Genomic_DNA"/>
</dbReference>
<reference evidence="1" key="1">
    <citation type="submission" date="2019-12" db="EMBL/GenBank/DDBJ databases">
        <title>Genome sequencing and annotation of Brassica cretica.</title>
        <authorList>
            <person name="Studholme D.J."/>
            <person name="Sarris P."/>
        </authorList>
    </citation>
    <scope>NUCLEOTIDE SEQUENCE</scope>
    <source>
        <strain evidence="1">PFS-109/04</strain>
        <tissue evidence="1">Leaf</tissue>
    </source>
</reference>
<proteinExistence type="predicted"/>
<evidence type="ECO:0000313" key="1">
    <source>
        <dbReference type="EMBL" id="KAF3604188.1"/>
    </source>
</evidence>
<evidence type="ECO:0000313" key="2">
    <source>
        <dbReference type="Proteomes" id="UP000712600"/>
    </source>
</evidence>
<comment type="caution">
    <text evidence="1">The sequence shown here is derived from an EMBL/GenBank/DDBJ whole genome shotgun (WGS) entry which is preliminary data.</text>
</comment>
<dbReference type="AlphaFoldDB" id="A0A8S9STI8"/>
<gene>
    <name evidence="1" type="ORF">F2Q69_00037216</name>
</gene>
<organism evidence="1 2">
    <name type="scientific">Brassica cretica</name>
    <name type="common">Mustard</name>
    <dbReference type="NCBI Taxonomy" id="69181"/>
    <lineage>
        <taxon>Eukaryota</taxon>
        <taxon>Viridiplantae</taxon>
        <taxon>Streptophyta</taxon>
        <taxon>Embryophyta</taxon>
        <taxon>Tracheophyta</taxon>
        <taxon>Spermatophyta</taxon>
        <taxon>Magnoliopsida</taxon>
        <taxon>eudicotyledons</taxon>
        <taxon>Gunneridae</taxon>
        <taxon>Pentapetalae</taxon>
        <taxon>rosids</taxon>
        <taxon>malvids</taxon>
        <taxon>Brassicales</taxon>
        <taxon>Brassicaceae</taxon>
        <taxon>Brassiceae</taxon>
        <taxon>Brassica</taxon>
    </lineage>
</organism>
<dbReference type="Proteomes" id="UP000712600">
    <property type="component" value="Unassembled WGS sequence"/>
</dbReference>